<proteinExistence type="predicted"/>
<evidence type="ECO:0000256" key="1">
    <source>
        <dbReference type="SAM" id="Phobius"/>
    </source>
</evidence>
<feature type="transmembrane region" description="Helical" evidence="1">
    <location>
        <begin position="42"/>
        <end position="59"/>
    </location>
</feature>
<name>A0ABT0XQN9_9BACI</name>
<dbReference type="Proteomes" id="UP001203665">
    <property type="component" value="Unassembled WGS sequence"/>
</dbReference>
<keyword evidence="3" id="KW-1185">Reference proteome</keyword>
<protein>
    <recommendedName>
        <fullName evidence="4">DUF4190 domain-containing protein</fullName>
    </recommendedName>
</protein>
<comment type="caution">
    <text evidence="2">The sequence shown here is derived from an EMBL/GenBank/DDBJ whole genome shotgun (WGS) entry which is preliminary data.</text>
</comment>
<organism evidence="2 3">
    <name type="scientific">Alkalicoccobacillus plakortidis</name>
    <dbReference type="NCBI Taxonomy" id="444060"/>
    <lineage>
        <taxon>Bacteria</taxon>
        <taxon>Bacillati</taxon>
        <taxon>Bacillota</taxon>
        <taxon>Bacilli</taxon>
        <taxon>Bacillales</taxon>
        <taxon>Bacillaceae</taxon>
        <taxon>Alkalicoccobacillus</taxon>
    </lineage>
</organism>
<accession>A0ABT0XQN9</accession>
<evidence type="ECO:0000313" key="3">
    <source>
        <dbReference type="Proteomes" id="UP001203665"/>
    </source>
</evidence>
<dbReference type="EMBL" id="JAMQJY010000009">
    <property type="protein sequence ID" value="MCM2678045.1"/>
    <property type="molecule type" value="Genomic_DNA"/>
</dbReference>
<keyword evidence="1" id="KW-0472">Membrane</keyword>
<dbReference type="RefSeq" id="WP_251611948.1">
    <property type="nucleotide sequence ID" value="NZ_JAMQJY010000009.1"/>
</dbReference>
<keyword evidence="1" id="KW-0812">Transmembrane</keyword>
<reference evidence="2" key="1">
    <citation type="submission" date="2022-06" db="EMBL/GenBank/DDBJ databases">
        <title>Alkalicoccobacillus porphyridii sp. nov., isolated from a marine red alga, Porphyridium purpureum and reclassification of Shouchella plakortidis and Shouchella gibsonii as Alkalicoccobacillus plakortidis comb. nov. and Alkalicoccobacillus gibsonii comb. nov.</title>
        <authorList>
            <person name="Kim K.H."/>
            <person name="Lee J.K."/>
            <person name="Han D.M."/>
            <person name="Baek J.H."/>
            <person name="Jeon C.O."/>
        </authorList>
    </citation>
    <scope>NUCLEOTIDE SEQUENCE</scope>
    <source>
        <strain evidence="2">DSM 19153</strain>
    </source>
</reference>
<evidence type="ECO:0000313" key="2">
    <source>
        <dbReference type="EMBL" id="MCM2678045.1"/>
    </source>
</evidence>
<keyword evidence="1" id="KW-1133">Transmembrane helix</keyword>
<feature type="transmembrane region" description="Helical" evidence="1">
    <location>
        <begin position="71"/>
        <end position="98"/>
    </location>
</feature>
<gene>
    <name evidence="2" type="ORF">NDM98_23330</name>
</gene>
<sequence>MNDLVSTDRTINKGIIFKWFLGIAEASLAFPVFGGVFIAELLWIPLLIMLIMHIIGLKISKKAHLSRTGHILGIITSALGIIPVIGWTLHLITAYHLLYEASMKSKESD</sequence>
<evidence type="ECO:0008006" key="4">
    <source>
        <dbReference type="Google" id="ProtNLM"/>
    </source>
</evidence>